<organism evidence="1">
    <name type="scientific">Opuntia streptacantha</name>
    <name type="common">Prickly pear cactus</name>
    <name type="synonym">Opuntia cardona</name>
    <dbReference type="NCBI Taxonomy" id="393608"/>
    <lineage>
        <taxon>Eukaryota</taxon>
        <taxon>Viridiplantae</taxon>
        <taxon>Streptophyta</taxon>
        <taxon>Embryophyta</taxon>
        <taxon>Tracheophyta</taxon>
        <taxon>Spermatophyta</taxon>
        <taxon>Magnoliopsida</taxon>
        <taxon>eudicotyledons</taxon>
        <taxon>Gunneridae</taxon>
        <taxon>Pentapetalae</taxon>
        <taxon>Caryophyllales</taxon>
        <taxon>Cactineae</taxon>
        <taxon>Cactaceae</taxon>
        <taxon>Opuntioideae</taxon>
        <taxon>Opuntia</taxon>
    </lineage>
</organism>
<reference evidence="1" key="2">
    <citation type="submission" date="2020-07" db="EMBL/GenBank/DDBJ databases">
        <authorList>
            <person name="Vera ALvarez R."/>
            <person name="Arias-Moreno D.M."/>
            <person name="Jimenez-Jacinto V."/>
            <person name="Jimenez-Bremont J.F."/>
            <person name="Swaminathan K."/>
            <person name="Moose S.P."/>
            <person name="Guerrero-Gonzalez M.L."/>
            <person name="Marino-Ramirez L."/>
            <person name="Landsman D."/>
            <person name="Rodriguez-Kessler M."/>
            <person name="Delgado-Sanchez P."/>
        </authorList>
    </citation>
    <scope>NUCLEOTIDE SEQUENCE</scope>
    <source>
        <tissue evidence="1">Cladode</tissue>
    </source>
</reference>
<accession>A0A7C8ZIL1</accession>
<proteinExistence type="predicted"/>
<dbReference type="AlphaFoldDB" id="A0A7C8ZIL1"/>
<dbReference type="EMBL" id="GISG01137631">
    <property type="protein sequence ID" value="MBA4644272.1"/>
    <property type="molecule type" value="Transcribed_RNA"/>
</dbReference>
<sequence>MIKIQKLIGCSVLLPPERACLHNQLNIQHFLLQPYFAKCHTYVRYLEITALFISSSMKLIGLILNSMKITQLFCKFLLPYYSSTFQNYFYKTKTMKGFRK</sequence>
<name>A0A7C8ZIL1_OPUST</name>
<evidence type="ECO:0000313" key="1">
    <source>
        <dbReference type="EMBL" id="MBA4644272.1"/>
    </source>
</evidence>
<protein>
    <submittedName>
        <fullName evidence="1">Uncharacterized protein</fullName>
    </submittedName>
</protein>
<reference evidence="1" key="1">
    <citation type="journal article" date="2013" name="J. Plant Res.">
        <title>Effect of fungi and light on seed germination of three Opuntia species from semiarid lands of central Mexico.</title>
        <authorList>
            <person name="Delgado-Sanchez P."/>
            <person name="Jimenez-Bremont J.F."/>
            <person name="Guerrero-Gonzalez Mde L."/>
            <person name="Flores J."/>
        </authorList>
    </citation>
    <scope>NUCLEOTIDE SEQUENCE</scope>
    <source>
        <tissue evidence="1">Cladode</tissue>
    </source>
</reference>